<protein>
    <submittedName>
        <fullName evidence="1">Uncharacterized protein</fullName>
    </submittedName>
</protein>
<proteinExistence type="predicted"/>
<dbReference type="AlphaFoldDB" id="A0A8R1E7P3"/>
<evidence type="ECO:0000313" key="2">
    <source>
        <dbReference type="Proteomes" id="UP000005237"/>
    </source>
</evidence>
<organism evidence="1 2">
    <name type="scientific">Caenorhabditis japonica</name>
    <dbReference type="NCBI Taxonomy" id="281687"/>
    <lineage>
        <taxon>Eukaryota</taxon>
        <taxon>Metazoa</taxon>
        <taxon>Ecdysozoa</taxon>
        <taxon>Nematoda</taxon>
        <taxon>Chromadorea</taxon>
        <taxon>Rhabditida</taxon>
        <taxon>Rhabditina</taxon>
        <taxon>Rhabditomorpha</taxon>
        <taxon>Rhabditoidea</taxon>
        <taxon>Rhabditidae</taxon>
        <taxon>Peloderinae</taxon>
        <taxon>Caenorhabditis</taxon>
    </lineage>
</organism>
<keyword evidence="2" id="KW-1185">Reference proteome</keyword>
<name>A0A8R1E7P3_CAEJA</name>
<evidence type="ECO:0000313" key="1">
    <source>
        <dbReference type="EnsemblMetazoa" id="CJA25654.1"/>
    </source>
</evidence>
<dbReference type="EnsemblMetazoa" id="CJA25654.1">
    <property type="protein sequence ID" value="CJA25654.1"/>
    <property type="gene ID" value="WBGene00181226"/>
</dbReference>
<reference evidence="2" key="1">
    <citation type="submission" date="2010-08" db="EMBL/GenBank/DDBJ databases">
        <authorList>
            <consortium name="Caenorhabditis japonica Sequencing Consortium"/>
            <person name="Wilson R.K."/>
        </authorList>
    </citation>
    <scope>NUCLEOTIDE SEQUENCE [LARGE SCALE GENOMIC DNA]</scope>
    <source>
        <strain evidence="2">DF5081</strain>
    </source>
</reference>
<dbReference type="Proteomes" id="UP000005237">
    <property type="component" value="Unassembled WGS sequence"/>
</dbReference>
<accession>A0A8R1E7P3</accession>
<sequence length="78" mass="8883">MVRIRNGMNQERPIQKWYESEAIQNPYHFGFVPLLTRAFLIWALHIRTTSNSGGFGFGRSADSYHFGFGRFGFGAAPV</sequence>
<reference evidence="1" key="2">
    <citation type="submission" date="2022-06" db="UniProtKB">
        <authorList>
            <consortium name="EnsemblMetazoa"/>
        </authorList>
    </citation>
    <scope>IDENTIFICATION</scope>
    <source>
        <strain evidence="1">DF5081</strain>
    </source>
</reference>